<evidence type="ECO:0000256" key="1">
    <source>
        <dbReference type="SAM" id="Phobius"/>
    </source>
</evidence>
<dbReference type="STRING" id="643674.PAEH1_01570"/>
<protein>
    <submittedName>
        <fullName evidence="2">Uncharacterized protein</fullName>
    </submittedName>
</protein>
<proteinExistence type="predicted"/>
<dbReference type="OrthoDB" id="9102627at2"/>
<keyword evidence="1" id="KW-0472">Membrane</keyword>
<evidence type="ECO:0000313" key="3">
    <source>
        <dbReference type="Proteomes" id="UP000189369"/>
    </source>
</evidence>
<keyword evidence="1" id="KW-0812">Transmembrane</keyword>
<sequence length="90" mass="10483">MTLVAGWRTWYRQWSTWLAAIGAATLSFTPEMAEALNYVWINLPLDIKSSFPEEWIRLFGIALTLLSIPAKLIRQRRLYEIAERDKRTVG</sequence>
<dbReference type="Pfam" id="PF25612">
    <property type="entry name" value="DUF7940"/>
    <property type="match status" value="1"/>
</dbReference>
<organism evidence="2 3">
    <name type="scientific">Paenalcaligenes hominis</name>
    <dbReference type="NCBI Taxonomy" id="643674"/>
    <lineage>
        <taxon>Bacteria</taxon>
        <taxon>Pseudomonadati</taxon>
        <taxon>Pseudomonadota</taxon>
        <taxon>Betaproteobacteria</taxon>
        <taxon>Burkholderiales</taxon>
        <taxon>Alcaligenaceae</taxon>
        <taxon>Paenalcaligenes</taxon>
    </lineage>
</organism>
<dbReference type="AlphaFoldDB" id="A0A1U9JXS0"/>
<evidence type="ECO:0000313" key="2">
    <source>
        <dbReference type="EMBL" id="AQS50568.1"/>
    </source>
</evidence>
<dbReference type="InterPro" id="IPR057700">
    <property type="entry name" value="DUF7940"/>
</dbReference>
<gene>
    <name evidence="2" type="ORF">PAEH1_01570</name>
</gene>
<dbReference type="Proteomes" id="UP000189369">
    <property type="component" value="Chromosome"/>
</dbReference>
<feature type="transmembrane region" description="Helical" evidence="1">
    <location>
        <begin position="55"/>
        <end position="73"/>
    </location>
</feature>
<keyword evidence="1" id="KW-1133">Transmembrane helix</keyword>
<accession>A0A1U9JXS0</accession>
<dbReference type="KEGG" id="phn:PAEH1_01570"/>
<name>A0A1U9JXS0_9BURK</name>
<reference evidence="2 3" key="1">
    <citation type="submission" date="2017-01" db="EMBL/GenBank/DDBJ databases">
        <title>Complete Genome Sequence of Paenalcaligenes hominis, Isolated from a paraplegic Patient with neurogenic bladder.</title>
        <authorList>
            <person name="Mukhopadhyay R."/>
            <person name="Joaquin J."/>
            <person name="Hogue R."/>
            <person name="Kilaru A."/>
            <person name="Jospin G."/>
            <person name="Mars K."/>
            <person name="Eisen J.A."/>
            <person name="Chaturvedi V."/>
        </authorList>
    </citation>
    <scope>NUCLEOTIDE SEQUENCE [LARGE SCALE GENOMIC DNA]</scope>
    <source>
        <strain evidence="2 3">15S00501</strain>
    </source>
</reference>
<dbReference type="EMBL" id="CP019697">
    <property type="protein sequence ID" value="AQS50568.1"/>
    <property type="molecule type" value="Genomic_DNA"/>
</dbReference>